<accession>A0AAN8WT42</accession>
<gene>
    <name evidence="2" type="ORF">SK128_005647</name>
</gene>
<evidence type="ECO:0000313" key="2">
    <source>
        <dbReference type="EMBL" id="KAK7065810.1"/>
    </source>
</evidence>
<feature type="compositionally biased region" description="Basic and acidic residues" evidence="1">
    <location>
        <begin position="59"/>
        <end position="72"/>
    </location>
</feature>
<feature type="region of interest" description="Disordered" evidence="1">
    <location>
        <begin position="1"/>
        <end position="21"/>
    </location>
</feature>
<reference evidence="2 3" key="1">
    <citation type="submission" date="2023-11" db="EMBL/GenBank/DDBJ databases">
        <title>Halocaridina rubra genome assembly.</title>
        <authorList>
            <person name="Smith C."/>
        </authorList>
    </citation>
    <scope>NUCLEOTIDE SEQUENCE [LARGE SCALE GENOMIC DNA]</scope>
    <source>
        <strain evidence="2">EP-1</strain>
        <tissue evidence="2">Whole</tissue>
    </source>
</reference>
<feature type="non-terminal residue" evidence="2">
    <location>
        <position position="89"/>
    </location>
</feature>
<organism evidence="2 3">
    <name type="scientific">Halocaridina rubra</name>
    <name type="common">Hawaiian red shrimp</name>
    <dbReference type="NCBI Taxonomy" id="373956"/>
    <lineage>
        <taxon>Eukaryota</taxon>
        <taxon>Metazoa</taxon>
        <taxon>Ecdysozoa</taxon>
        <taxon>Arthropoda</taxon>
        <taxon>Crustacea</taxon>
        <taxon>Multicrustacea</taxon>
        <taxon>Malacostraca</taxon>
        <taxon>Eumalacostraca</taxon>
        <taxon>Eucarida</taxon>
        <taxon>Decapoda</taxon>
        <taxon>Pleocyemata</taxon>
        <taxon>Caridea</taxon>
        <taxon>Atyoidea</taxon>
        <taxon>Atyidae</taxon>
        <taxon>Halocaridina</taxon>
    </lineage>
</organism>
<evidence type="ECO:0000256" key="1">
    <source>
        <dbReference type="SAM" id="MobiDB-lite"/>
    </source>
</evidence>
<feature type="compositionally biased region" description="Polar residues" evidence="1">
    <location>
        <begin position="8"/>
        <end position="18"/>
    </location>
</feature>
<proteinExistence type="predicted"/>
<protein>
    <submittedName>
        <fullName evidence="2">Uncharacterized protein</fullName>
    </submittedName>
</protein>
<evidence type="ECO:0000313" key="3">
    <source>
        <dbReference type="Proteomes" id="UP001381693"/>
    </source>
</evidence>
<sequence length="89" mass="9655">MSDIEISGSDSQPVSNVSPEEMARLLADLDEMDDDPFKSNLKSVSGKKEGTVTKNVSGNKDEMETKEVKSAEKIASPPSNKTTHKISKE</sequence>
<comment type="caution">
    <text evidence="2">The sequence shown here is derived from an EMBL/GenBank/DDBJ whole genome shotgun (WGS) entry which is preliminary data.</text>
</comment>
<dbReference type="Proteomes" id="UP001381693">
    <property type="component" value="Unassembled WGS sequence"/>
</dbReference>
<dbReference type="EMBL" id="JAXCGZ010019825">
    <property type="protein sequence ID" value="KAK7065810.1"/>
    <property type="molecule type" value="Genomic_DNA"/>
</dbReference>
<dbReference type="AlphaFoldDB" id="A0AAN8WT42"/>
<keyword evidence="3" id="KW-1185">Reference proteome</keyword>
<name>A0AAN8WT42_HALRR</name>
<feature type="region of interest" description="Disordered" evidence="1">
    <location>
        <begin position="33"/>
        <end position="89"/>
    </location>
</feature>